<dbReference type="AlphaFoldDB" id="A0A9R1WRZ0"/>
<evidence type="ECO:0000313" key="1">
    <source>
        <dbReference type="EMBL" id="KAJ0227745.1"/>
    </source>
</evidence>
<reference evidence="1 2" key="1">
    <citation type="journal article" date="2017" name="Nat. Commun.">
        <title>Genome assembly with in vitro proximity ligation data and whole-genome triplication in lettuce.</title>
        <authorList>
            <person name="Reyes-Chin-Wo S."/>
            <person name="Wang Z."/>
            <person name="Yang X."/>
            <person name="Kozik A."/>
            <person name="Arikit S."/>
            <person name="Song C."/>
            <person name="Xia L."/>
            <person name="Froenicke L."/>
            <person name="Lavelle D.O."/>
            <person name="Truco M.J."/>
            <person name="Xia R."/>
            <person name="Zhu S."/>
            <person name="Xu C."/>
            <person name="Xu H."/>
            <person name="Xu X."/>
            <person name="Cox K."/>
            <person name="Korf I."/>
            <person name="Meyers B.C."/>
            <person name="Michelmore R.W."/>
        </authorList>
    </citation>
    <scope>NUCLEOTIDE SEQUENCE [LARGE SCALE GENOMIC DNA]</scope>
    <source>
        <strain evidence="2">cv. Salinas</strain>
        <tissue evidence="1">Seedlings</tissue>
    </source>
</reference>
<proteinExistence type="predicted"/>
<sequence length="180" mass="20612">MFSGYWVVGIFFPNFYCLFTSNNVSTFKLIGLHSQKKIQVHAFINCFFPVIVKGSLCLRGDYLKIMFVVVAKDGNNQNFHIPFGMAVENNLDCCTWFLMRLKESLGKGREVVLKSNMDDVITSYINHVFIDSYHGVGSGRSLQPLLWMTLKVYTMSIFEQKFSRLSCDAREVLTNIGHPK</sequence>
<name>A0A9R1WRZ0_LACSA</name>
<accession>A0A9R1WRZ0</accession>
<keyword evidence="2" id="KW-1185">Reference proteome</keyword>
<comment type="caution">
    <text evidence="1">The sequence shown here is derived from an EMBL/GenBank/DDBJ whole genome shotgun (WGS) entry which is preliminary data.</text>
</comment>
<protein>
    <recommendedName>
        <fullName evidence="3">MULE transposase domain-containing protein</fullName>
    </recommendedName>
</protein>
<organism evidence="1 2">
    <name type="scientific">Lactuca sativa</name>
    <name type="common">Garden lettuce</name>
    <dbReference type="NCBI Taxonomy" id="4236"/>
    <lineage>
        <taxon>Eukaryota</taxon>
        <taxon>Viridiplantae</taxon>
        <taxon>Streptophyta</taxon>
        <taxon>Embryophyta</taxon>
        <taxon>Tracheophyta</taxon>
        <taxon>Spermatophyta</taxon>
        <taxon>Magnoliopsida</taxon>
        <taxon>eudicotyledons</taxon>
        <taxon>Gunneridae</taxon>
        <taxon>Pentapetalae</taxon>
        <taxon>asterids</taxon>
        <taxon>campanulids</taxon>
        <taxon>Asterales</taxon>
        <taxon>Asteraceae</taxon>
        <taxon>Cichorioideae</taxon>
        <taxon>Cichorieae</taxon>
        <taxon>Lactucinae</taxon>
        <taxon>Lactuca</taxon>
    </lineage>
</organism>
<dbReference type="Proteomes" id="UP000235145">
    <property type="component" value="Unassembled WGS sequence"/>
</dbReference>
<gene>
    <name evidence="1" type="ORF">LSAT_V11C100045380</name>
</gene>
<evidence type="ECO:0000313" key="2">
    <source>
        <dbReference type="Proteomes" id="UP000235145"/>
    </source>
</evidence>
<evidence type="ECO:0008006" key="3">
    <source>
        <dbReference type="Google" id="ProtNLM"/>
    </source>
</evidence>
<dbReference type="EMBL" id="NBSK02000001">
    <property type="protein sequence ID" value="KAJ0227745.1"/>
    <property type="molecule type" value="Genomic_DNA"/>
</dbReference>